<dbReference type="GO" id="GO:0070847">
    <property type="term" value="C:core mediator complex"/>
    <property type="evidence" value="ECO:0007669"/>
    <property type="project" value="TreeGrafter"/>
</dbReference>
<evidence type="ECO:0000256" key="9">
    <source>
        <dbReference type="ARBA" id="ARBA00025687"/>
    </source>
</evidence>
<evidence type="ECO:0000313" key="11">
    <source>
        <dbReference type="EMBL" id="KAF2429281.1"/>
    </source>
</evidence>
<keyword evidence="5 10" id="KW-0805">Transcription regulation</keyword>
<dbReference type="PANTHER" id="PTHR21428:SF11">
    <property type="entry name" value="MEDIATOR OF RNA POLYMERASE II TRANSCRIPTION SUBUNIT 7"/>
    <property type="match status" value="1"/>
</dbReference>
<keyword evidence="8 10" id="KW-0539">Nucleus</keyword>
<dbReference type="GO" id="GO:0003712">
    <property type="term" value="F:transcription coregulator activity"/>
    <property type="evidence" value="ECO:0007669"/>
    <property type="project" value="InterPro"/>
</dbReference>
<dbReference type="SUPFAM" id="SSF140718">
    <property type="entry name" value="Mediator hinge subcomplex-like"/>
    <property type="match status" value="1"/>
</dbReference>
<evidence type="ECO:0000256" key="2">
    <source>
        <dbReference type="ARBA" id="ARBA00009994"/>
    </source>
</evidence>
<dbReference type="PANTHER" id="PTHR21428">
    <property type="entry name" value="MEDIATOR OF RNA POLYMERASE II TRANSCRIPTION SUBUNIT 7"/>
    <property type="match status" value="1"/>
</dbReference>
<dbReference type="OrthoDB" id="10253553at2759"/>
<dbReference type="AlphaFoldDB" id="A0A9P4NQ76"/>
<evidence type="ECO:0000256" key="4">
    <source>
        <dbReference type="ARBA" id="ARBA00020631"/>
    </source>
</evidence>
<reference evidence="11" key="1">
    <citation type="journal article" date="2020" name="Stud. Mycol.">
        <title>101 Dothideomycetes genomes: a test case for predicting lifestyles and emergence of pathogens.</title>
        <authorList>
            <person name="Haridas S."/>
            <person name="Albert R."/>
            <person name="Binder M."/>
            <person name="Bloem J."/>
            <person name="Labutti K."/>
            <person name="Salamov A."/>
            <person name="Andreopoulos B."/>
            <person name="Baker S."/>
            <person name="Barry K."/>
            <person name="Bills G."/>
            <person name="Bluhm B."/>
            <person name="Cannon C."/>
            <person name="Castanera R."/>
            <person name="Culley D."/>
            <person name="Daum C."/>
            <person name="Ezra D."/>
            <person name="Gonzalez J."/>
            <person name="Henrissat B."/>
            <person name="Kuo A."/>
            <person name="Liang C."/>
            <person name="Lipzen A."/>
            <person name="Lutzoni F."/>
            <person name="Magnuson J."/>
            <person name="Mondo S."/>
            <person name="Nolan M."/>
            <person name="Ohm R."/>
            <person name="Pangilinan J."/>
            <person name="Park H.-J."/>
            <person name="Ramirez L."/>
            <person name="Alfaro M."/>
            <person name="Sun H."/>
            <person name="Tritt A."/>
            <person name="Yoshinaga Y."/>
            <person name="Zwiers L.-H."/>
            <person name="Turgeon B."/>
            <person name="Goodwin S."/>
            <person name="Spatafora J."/>
            <person name="Crous P."/>
            <person name="Grigoriev I."/>
        </authorList>
    </citation>
    <scope>NUCLEOTIDE SEQUENCE</scope>
    <source>
        <strain evidence="11">CBS 130266</strain>
    </source>
</reference>
<comment type="subcellular location">
    <subcellularLocation>
        <location evidence="1 10">Nucleus</location>
    </subcellularLocation>
</comment>
<dbReference type="Pfam" id="PF05983">
    <property type="entry name" value="Med7"/>
    <property type="match status" value="1"/>
</dbReference>
<dbReference type="InterPro" id="IPR044888">
    <property type="entry name" value="Mediatior_Med7_sf"/>
</dbReference>
<evidence type="ECO:0000256" key="3">
    <source>
        <dbReference type="ARBA" id="ARBA00011837"/>
    </source>
</evidence>
<keyword evidence="7 10" id="KW-0804">Transcription</keyword>
<protein>
    <recommendedName>
        <fullName evidence="4 10">Mediator of RNA polymerase II transcription subunit 7</fullName>
    </recommendedName>
</protein>
<evidence type="ECO:0000256" key="5">
    <source>
        <dbReference type="ARBA" id="ARBA00023015"/>
    </source>
</evidence>
<dbReference type="Proteomes" id="UP000800235">
    <property type="component" value="Unassembled WGS sequence"/>
</dbReference>
<dbReference type="GO" id="GO:0006357">
    <property type="term" value="P:regulation of transcription by RNA polymerase II"/>
    <property type="evidence" value="ECO:0007669"/>
    <property type="project" value="InterPro"/>
</dbReference>
<dbReference type="GO" id="GO:0016592">
    <property type="term" value="C:mediator complex"/>
    <property type="evidence" value="ECO:0007669"/>
    <property type="project" value="InterPro"/>
</dbReference>
<evidence type="ECO:0000256" key="10">
    <source>
        <dbReference type="RuleBase" id="RU364060"/>
    </source>
</evidence>
<name>A0A9P4NQ76_9PEZI</name>
<keyword evidence="6 10" id="KW-0010">Activator</keyword>
<gene>
    <name evidence="11" type="ORF">EJ08DRAFT_698423</name>
</gene>
<dbReference type="Gene3D" id="6.10.140.200">
    <property type="match status" value="1"/>
</dbReference>
<dbReference type="InterPro" id="IPR009244">
    <property type="entry name" value="Mediatior_Med7"/>
</dbReference>
<comment type="similarity">
    <text evidence="2 10">Belongs to the Mediator complex subunit 7 family.</text>
</comment>
<accession>A0A9P4NQ76</accession>
<evidence type="ECO:0000256" key="7">
    <source>
        <dbReference type="ARBA" id="ARBA00023163"/>
    </source>
</evidence>
<dbReference type="EMBL" id="MU007048">
    <property type="protein sequence ID" value="KAF2429281.1"/>
    <property type="molecule type" value="Genomic_DNA"/>
</dbReference>
<comment type="function">
    <text evidence="9">Component of the Mediator complex, a coactivator involved in the regulated transcription of nearly all RNA polymerase II-dependent genes. Mediator functions as a bridge to convey information from gene-specific regulatory proteins to the basal RNA polymerase II transcription machinery. Mediator is recruited to promoters by direct interactions with regulatory proteins and serves as a scaffold for the assembly of a functional preinitiation complex with RNA polymerase II and the general transcription factors.</text>
</comment>
<evidence type="ECO:0000256" key="8">
    <source>
        <dbReference type="ARBA" id="ARBA00023242"/>
    </source>
</evidence>
<comment type="subunit">
    <text evidence="3 10">Component of the Mediator complex.</text>
</comment>
<evidence type="ECO:0000256" key="1">
    <source>
        <dbReference type="ARBA" id="ARBA00004123"/>
    </source>
</evidence>
<dbReference type="InterPro" id="IPR037212">
    <property type="entry name" value="Med7/Med21-like"/>
</dbReference>
<keyword evidence="12" id="KW-1185">Reference proteome</keyword>
<dbReference type="Gene3D" id="6.10.140.1520">
    <property type="match status" value="1"/>
</dbReference>
<evidence type="ECO:0000313" key="12">
    <source>
        <dbReference type="Proteomes" id="UP000800235"/>
    </source>
</evidence>
<proteinExistence type="inferred from homology"/>
<comment type="caution">
    <text evidence="11">The sequence shown here is derived from an EMBL/GenBank/DDBJ whole genome shotgun (WGS) entry which is preliminary data.</text>
</comment>
<sequence>MAEQQLPVFPRPPPFFKDFTASNLQKLQQLKDAQSAQQLPGLSAPSLLDLPPELRSLIPPEPPADGKYRSFGAEMDISDPLPNLNHRSTQLYPAITSETTTRNLPIYLRSLLRSLLLKFLELCSILSLNPSTHAFKIKQMETLVFNAHALINEYRPHQARESLILLMQEQIERKRSEIERVKGLKERVGGLVGDFETEVGLLDGVGGGNVSGVNVSGVDGVGGGINGVKKETLEVERWKEEGRAVWDALDEEMGD</sequence>
<organism evidence="11 12">
    <name type="scientific">Tothia fuscella</name>
    <dbReference type="NCBI Taxonomy" id="1048955"/>
    <lineage>
        <taxon>Eukaryota</taxon>
        <taxon>Fungi</taxon>
        <taxon>Dikarya</taxon>
        <taxon>Ascomycota</taxon>
        <taxon>Pezizomycotina</taxon>
        <taxon>Dothideomycetes</taxon>
        <taxon>Pleosporomycetidae</taxon>
        <taxon>Venturiales</taxon>
        <taxon>Cylindrosympodiaceae</taxon>
        <taxon>Tothia</taxon>
    </lineage>
</organism>
<evidence type="ECO:0000256" key="6">
    <source>
        <dbReference type="ARBA" id="ARBA00023159"/>
    </source>
</evidence>